<sequence>MTDCQLLQVAFLCFTLICPAQVTFGEVGSEISEPSCLLLDHRRGLA</sequence>
<evidence type="ECO:0000256" key="1">
    <source>
        <dbReference type="SAM" id="SignalP"/>
    </source>
</evidence>
<name>A0A2P2QYF5_RHIMU</name>
<dbReference type="EMBL" id="GGEC01091503">
    <property type="protein sequence ID" value="MBX71987.1"/>
    <property type="molecule type" value="Transcribed_RNA"/>
</dbReference>
<proteinExistence type="predicted"/>
<dbReference type="AlphaFoldDB" id="A0A2P2QYF5"/>
<keyword evidence="1" id="KW-0732">Signal</keyword>
<evidence type="ECO:0000313" key="2">
    <source>
        <dbReference type="EMBL" id="MBX71987.1"/>
    </source>
</evidence>
<protein>
    <submittedName>
        <fullName evidence="2">Uncharacterized protein</fullName>
    </submittedName>
</protein>
<accession>A0A2P2QYF5</accession>
<feature type="chain" id="PRO_5015114322" evidence="1">
    <location>
        <begin position="26"/>
        <end position="46"/>
    </location>
</feature>
<reference evidence="2" key="1">
    <citation type="submission" date="2018-02" db="EMBL/GenBank/DDBJ databases">
        <title>Rhizophora mucronata_Transcriptome.</title>
        <authorList>
            <person name="Meera S.P."/>
            <person name="Sreeshan A."/>
            <person name="Augustine A."/>
        </authorList>
    </citation>
    <scope>NUCLEOTIDE SEQUENCE</scope>
    <source>
        <tissue evidence="2">Leaf</tissue>
    </source>
</reference>
<feature type="signal peptide" evidence="1">
    <location>
        <begin position="1"/>
        <end position="25"/>
    </location>
</feature>
<organism evidence="2">
    <name type="scientific">Rhizophora mucronata</name>
    <name type="common">Asiatic mangrove</name>
    <dbReference type="NCBI Taxonomy" id="61149"/>
    <lineage>
        <taxon>Eukaryota</taxon>
        <taxon>Viridiplantae</taxon>
        <taxon>Streptophyta</taxon>
        <taxon>Embryophyta</taxon>
        <taxon>Tracheophyta</taxon>
        <taxon>Spermatophyta</taxon>
        <taxon>Magnoliopsida</taxon>
        <taxon>eudicotyledons</taxon>
        <taxon>Gunneridae</taxon>
        <taxon>Pentapetalae</taxon>
        <taxon>rosids</taxon>
        <taxon>fabids</taxon>
        <taxon>Malpighiales</taxon>
        <taxon>Rhizophoraceae</taxon>
        <taxon>Rhizophora</taxon>
    </lineage>
</organism>